<accession>A0A4V6KVX7</accession>
<dbReference type="AlphaFoldDB" id="A0A4V6KVX7"/>
<reference evidence="1" key="1">
    <citation type="submission" date="2019-05" db="EMBL/GenBank/DDBJ databases">
        <authorList>
            <consortium name="Pathogen Informatics"/>
        </authorList>
    </citation>
    <scope>NUCLEOTIDE SEQUENCE [LARGE SCALE GENOMIC DNA]</scope>
    <source>
        <strain evidence="1">NCTC12965</strain>
    </source>
</reference>
<evidence type="ECO:0000313" key="1">
    <source>
        <dbReference type="EMBL" id="VTR59358.1"/>
    </source>
</evidence>
<sequence length="34" mass="3847">MLIYGQALLIPREPKADVASLNEKVSFMDRLMVP</sequence>
<proteinExistence type="predicted"/>
<organism evidence="1">
    <name type="scientific">Serratia fonticola</name>
    <dbReference type="NCBI Taxonomy" id="47917"/>
    <lineage>
        <taxon>Bacteria</taxon>
        <taxon>Pseudomonadati</taxon>
        <taxon>Pseudomonadota</taxon>
        <taxon>Gammaproteobacteria</taxon>
        <taxon>Enterobacterales</taxon>
        <taxon>Yersiniaceae</taxon>
        <taxon>Serratia</taxon>
    </lineage>
</organism>
<name>A0A4V6KVX7_SERFO</name>
<protein>
    <submittedName>
        <fullName evidence="1">Uncharacterized protein</fullName>
    </submittedName>
</protein>
<dbReference type="EMBL" id="CABEEZ010000158">
    <property type="protein sequence ID" value="VTR59358.1"/>
    <property type="molecule type" value="Genomic_DNA"/>
</dbReference>
<gene>
    <name evidence="1" type="ORF">NCTC12965_07997</name>
</gene>